<protein>
    <recommendedName>
        <fullName evidence="5">Flagellar hook-associated protein 2</fullName>
        <shortName evidence="5">HAP2</shortName>
    </recommendedName>
    <alternativeName>
        <fullName evidence="5">Flagellar cap protein</fullName>
    </alternativeName>
</protein>
<dbReference type="GO" id="GO:0071973">
    <property type="term" value="P:bacterial-type flagellum-dependent cell motility"/>
    <property type="evidence" value="ECO:0007669"/>
    <property type="project" value="TreeGrafter"/>
</dbReference>
<dbReference type="Pfam" id="PF07195">
    <property type="entry name" value="FliD_C"/>
    <property type="match status" value="1"/>
</dbReference>
<reference evidence="8" key="2">
    <citation type="submission" date="2006-05" db="EMBL/GenBank/DDBJ databases">
        <title>Sequencing of the draft genome and assembly of Desulfuromonas acetoxidans DSM 684.</title>
        <authorList>
            <consortium name="US DOE Joint Genome Institute (JGI-PGF)"/>
            <person name="Copeland A."/>
            <person name="Lucas S."/>
            <person name="Lapidus A."/>
            <person name="Barry K."/>
            <person name="Detter J.C."/>
            <person name="Glavina del Rio T."/>
            <person name="Hammon N."/>
            <person name="Israni S."/>
            <person name="Dalin E."/>
            <person name="Tice H."/>
            <person name="Bruce D."/>
            <person name="Pitluck S."/>
            <person name="Richardson P."/>
        </authorList>
    </citation>
    <scope>NUCLEOTIDE SEQUENCE [LARGE SCALE GENOMIC DNA]</scope>
    <source>
        <strain evidence="8">DSM 684</strain>
    </source>
</reference>
<dbReference type="InterPro" id="IPR010810">
    <property type="entry name" value="Flagellin_hook_IN_motif"/>
</dbReference>
<evidence type="ECO:0000313" key="8">
    <source>
        <dbReference type="EMBL" id="EAT15846.1"/>
    </source>
</evidence>
<keyword evidence="5" id="KW-0964">Secreted</keyword>
<dbReference type="PANTHER" id="PTHR30288:SF0">
    <property type="entry name" value="FLAGELLAR HOOK-ASSOCIATED PROTEIN 2"/>
    <property type="match status" value="1"/>
</dbReference>
<comment type="caution">
    <text evidence="8">The sequence shown here is derived from an EMBL/GenBank/DDBJ whole genome shotgun (WGS) entry which is preliminary data.</text>
</comment>
<dbReference type="GO" id="GO:0009421">
    <property type="term" value="C:bacterial-type flagellum filament cap"/>
    <property type="evidence" value="ECO:0007669"/>
    <property type="project" value="InterPro"/>
</dbReference>
<comment type="subunit">
    <text evidence="2 5">Homopentamer.</text>
</comment>
<dbReference type="GO" id="GO:0009424">
    <property type="term" value="C:bacterial-type flagellum hook"/>
    <property type="evidence" value="ECO:0007669"/>
    <property type="project" value="UniProtKB-UniRule"/>
</dbReference>
<dbReference type="InterPro" id="IPR010809">
    <property type="entry name" value="FliD_C"/>
</dbReference>
<dbReference type="OrthoDB" id="9810816at2"/>
<dbReference type="Pfam" id="PF07196">
    <property type="entry name" value="Flagellin_IN"/>
    <property type="match status" value="1"/>
</dbReference>
<keyword evidence="4 5" id="KW-0975">Bacterial flagellum</keyword>
<evidence type="ECO:0000256" key="2">
    <source>
        <dbReference type="ARBA" id="ARBA00011255"/>
    </source>
</evidence>
<evidence type="ECO:0000256" key="1">
    <source>
        <dbReference type="ARBA" id="ARBA00009764"/>
    </source>
</evidence>
<comment type="similarity">
    <text evidence="1 5">Belongs to the FliD family.</text>
</comment>
<dbReference type="Proteomes" id="UP000005695">
    <property type="component" value="Unassembled WGS sequence"/>
</dbReference>
<keyword evidence="3" id="KW-0175">Coiled coil</keyword>
<evidence type="ECO:0000259" key="7">
    <source>
        <dbReference type="Pfam" id="PF07195"/>
    </source>
</evidence>
<dbReference type="Pfam" id="PF02465">
    <property type="entry name" value="FliD_N"/>
    <property type="match status" value="1"/>
</dbReference>
<reference evidence="8" key="1">
    <citation type="submission" date="2006-05" db="EMBL/GenBank/DDBJ databases">
        <title>Annotation of the draft genome assembly of Desulfuromonas acetoxidans DSM 684.</title>
        <authorList>
            <consortium name="US DOE Joint Genome Institute (JGI-ORNL)"/>
            <person name="Larimer F."/>
            <person name="Land M."/>
            <person name="Hauser L."/>
        </authorList>
    </citation>
    <scope>NUCLEOTIDE SEQUENCE [LARGE SCALE GENOMIC DNA]</scope>
    <source>
        <strain evidence="8">DSM 684</strain>
    </source>
</reference>
<comment type="function">
    <text evidence="5">Required for morphogenesis and for the elongation of the flagellar filament by facilitating polymerization of the flagellin monomers at the tip of growing filament. Forms a capping structure, which prevents flagellin subunits (transported through the central channel of the flagellum) from leaking out without polymerization at the distal end.</text>
</comment>
<organism evidence="8 9">
    <name type="scientific">Desulfuromonas acetoxidans (strain DSM 684 / 11070)</name>
    <dbReference type="NCBI Taxonomy" id="281689"/>
    <lineage>
        <taxon>Bacteria</taxon>
        <taxon>Pseudomonadati</taxon>
        <taxon>Thermodesulfobacteriota</taxon>
        <taxon>Desulfuromonadia</taxon>
        <taxon>Desulfuromonadales</taxon>
        <taxon>Desulfuromonadaceae</taxon>
        <taxon>Desulfuromonas</taxon>
    </lineage>
</organism>
<dbReference type="EMBL" id="AAEW02000008">
    <property type="protein sequence ID" value="EAT15846.1"/>
    <property type="molecule type" value="Genomic_DNA"/>
</dbReference>
<dbReference type="GO" id="GO:0005576">
    <property type="term" value="C:extracellular region"/>
    <property type="evidence" value="ECO:0007669"/>
    <property type="project" value="UniProtKB-SubCell"/>
</dbReference>
<keyword evidence="9" id="KW-1185">Reference proteome</keyword>
<dbReference type="GO" id="GO:0007155">
    <property type="term" value="P:cell adhesion"/>
    <property type="evidence" value="ECO:0007669"/>
    <property type="project" value="InterPro"/>
</dbReference>
<gene>
    <name evidence="8" type="ORF">Dace_2546</name>
</gene>
<feature type="domain" description="Flagellar hook-associated protein 2 N-terminal" evidence="6">
    <location>
        <begin position="11"/>
        <end position="106"/>
    </location>
</feature>
<accession>Q1JZP6</accession>
<name>Q1JZP6_DESA6</name>
<sequence>MAGITFSGLATGLETDDIITELMTLERAPLDRLEAQKEAEATRLAAFKQLDSRLEDLRAAVGDLNITSEVRTSRISLSSEDALTASSNGAASGSYDITVVQLAQMQKSVSVGVSSDTVAGLGTGTFTVAGKTITVDESNNSLQGLADSINALSEKTGVEASIINDGSGANAYHLVLTGQDAQTSFTASSNLVDSEGAVLPFNLTETRSAQQAVAYVDGIQVVSDTNTVSGVIPGVTMHLSSVSDTSYSGTYEAGVDPWEWADPPQYDSTLMTVEPDTEALKEKVSTFVSSYNAVMDWISAGYDEFGAAAPSAEDIEAGAEDILSDVVRGDSTVNGIKRQLQNILSSQIDTTGSMSVLSQLGISTQRDGSINLNDSAFNEALEKDFDGVVSLLAGENDTEGVMKKFNTKLLEMTGATSGMYAEKQERYDSAIKRLDNQIARTEPLIDKKEATLRAKFSALELLVSDMNSQSSFLTQQMDMLTKMMTGNK</sequence>
<dbReference type="AlphaFoldDB" id="Q1JZP6"/>
<dbReference type="RefSeq" id="WP_006000360.1">
    <property type="nucleotide sequence ID" value="NZ_AAEW02000008.1"/>
</dbReference>
<proteinExistence type="inferred from homology"/>
<feature type="domain" description="Flagellar hook-associated protein 2 C-terminal" evidence="7">
    <location>
        <begin position="209"/>
        <end position="468"/>
    </location>
</feature>
<evidence type="ECO:0000256" key="3">
    <source>
        <dbReference type="ARBA" id="ARBA00023054"/>
    </source>
</evidence>
<evidence type="ECO:0000256" key="5">
    <source>
        <dbReference type="RuleBase" id="RU362066"/>
    </source>
</evidence>
<dbReference type="InterPro" id="IPR003481">
    <property type="entry name" value="FliD_N"/>
</dbReference>
<evidence type="ECO:0000256" key="4">
    <source>
        <dbReference type="ARBA" id="ARBA00023143"/>
    </source>
</evidence>
<evidence type="ECO:0000313" key="9">
    <source>
        <dbReference type="Proteomes" id="UP000005695"/>
    </source>
</evidence>
<dbReference type="InterPro" id="IPR040026">
    <property type="entry name" value="FliD"/>
</dbReference>
<dbReference type="PANTHER" id="PTHR30288">
    <property type="entry name" value="FLAGELLAR CAP/ASSEMBLY PROTEIN FLID"/>
    <property type="match status" value="1"/>
</dbReference>
<evidence type="ECO:0000259" key="6">
    <source>
        <dbReference type="Pfam" id="PF02465"/>
    </source>
</evidence>
<comment type="subcellular location">
    <subcellularLocation>
        <location evidence="5">Secreted</location>
    </subcellularLocation>
    <subcellularLocation>
        <location evidence="5">Bacterial flagellum</location>
    </subcellularLocation>
</comment>